<dbReference type="InterPro" id="IPR000843">
    <property type="entry name" value="HTH_LacI"/>
</dbReference>
<evidence type="ECO:0000313" key="6">
    <source>
        <dbReference type="Proteomes" id="UP000632535"/>
    </source>
</evidence>
<dbReference type="SUPFAM" id="SSF53822">
    <property type="entry name" value="Periplasmic binding protein-like I"/>
    <property type="match status" value="1"/>
</dbReference>
<dbReference type="CDD" id="cd06267">
    <property type="entry name" value="PBP1_LacI_sugar_binding-like"/>
    <property type="match status" value="1"/>
</dbReference>
<dbReference type="Proteomes" id="UP000632535">
    <property type="component" value="Unassembled WGS sequence"/>
</dbReference>
<gene>
    <name evidence="5" type="ORF">GCM10007368_23450</name>
</gene>
<reference evidence="6" key="1">
    <citation type="journal article" date="2019" name="Int. J. Syst. Evol. Microbiol.">
        <title>The Global Catalogue of Microorganisms (GCM) 10K type strain sequencing project: providing services to taxonomists for standard genome sequencing and annotation.</title>
        <authorList>
            <consortium name="The Broad Institute Genomics Platform"/>
            <consortium name="The Broad Institute Genome Sequencing Center for Infectious Disease"/>
            <person name="Wu L."/>
            <person name="Ma J."/>
        </authorList>
    </citation>
    <scope>NUCLEOTIDE SEQUENCE [LARGE SCALE GENOMIC DNA]</scope>
    <source>
        <strain evidence="6">CCM 8653</strain>
    </source>
</reference>
<dbReference type="PROSITE" id="PS50932">
    <property type="entry name" value="HTH_LACI_2"/>
    <property type="match status" value="1"/>
</dbReference>
<evidence type="ECO:0000256" key="2">
    <source>
        <dbReference type="ARBA" id="ARBA00023125"/>
    </source>
</evidence>
<evidence type="ECO:0000313" key="5">
    <source>
        <dbReference type="EMBL" id="GGI08894.1"/>
    </source>
</evidence>
<keyword evidence="1" id="KW-0805">Transcription regulation</keyword>
<evidence type="ECO:0000259" key="4">
    <source>
        <dbReference type="PROSITE" id="PS50932"/>
    </source>
</evidence>
<dbReference type="CDD" id="cd01392">
    <property type="entry name" value="HTH_LacI"/>
    <property type="match status" value="1"/>
</dbReference>
<comment type="caution">
    <text evidence="5">The sequence shown here is derived from an EMBL/GenBank/DDBJ whole genome shotgun (WGS) entry which is preliminary data.</text>
</comment>
<keyword evidence="2" id="KW-0238">DNA-binding</keyword>
<dbReference type="InterPro" id="IPR046335">
    <property type="entry name" value="LacI/GalR-like_sensor"/>
</dbReference>
<keyword evidence="3" id="KW-0804">Transcription</keyword>
<dbReference type="SMART" id="SM00354">
    <property type="entry name" value="HTH_LACI"/>
    <property type="match status" value="1"/>
</dbReference>
<dbReference type="PANTHER" id="PTHR30146">
    <property type="entry name" value="LACI-RELATED TRANSCRIPTIONAL REPRESSOR"/>
    <property type="match status" value="1"/>
</dbReference>
<dbReference type="SUPFAM" id="SSF47413">
    <property type="entry name" value="lambda repressor-like DNA-binding domains"/>
    <property type="match status" value="1"/>
</dbReference>
<dbReference type="PANTHER" id="PTHR30146:SF109">
    <property type="entry name" value="HTH-TYPE TRANSCRIPTIONAL REGULATOR GALS"/>
    <property type="match status" value="1"/>
</dbReference>
<dbReference type="Pfam" id="PF13377">
    <property type="entry name" value="Peripla_BP_3"/>
    <property type="match status" value="1"/>
</dbReference>
<keyword evidence="6" id="KW-1185">Reference proteome</keyword>
<dbReference type="Pfam" id="PF00356">
    <property type="entry name" value="LacI"/>
    <property type="match status" value="1"/>
</dbReference>
<dbReference type="Gene3D" id="1.10.260.40">
    <property type="entry name" value="lambda repressor-like DNA-binding domains"/>
    <property type="match status" value="1"/>
</dbReference>
<dbReference type="InterPro" id="IPR010982">
    <property type="entry name" value="Lambda_DNA-bd_dom_sf"/>
</dbReference>
<evidence type="ECO:0000256" key="3">
    <source>
        <dbReference type="ARBA" id="ARBA00023163"/>
    </source>
</evidence>
<accession>A0ABQ2B8R3</accession>
<proteinExistence type="predicted"/>
<name>A0ABQ2B8R3_9MICO</name>
<dbReference type="EMBL" id="BMDG01000007">
    <property type="protein sequence ID" value="GGI08894.1"/>
    <property type="molecule type" value="Genomic_DNA"/>
</dbReference>
<dbReference type="PROSITE" id="PS00356">
    <property type="entry name" value="HTH_LACI_1"/>
    <property type="match status" value="1"/>
</dbReference>
<dbReference type="InterPro" id="IPR028082">
    <property type="entry name" value="Peripla_BP_I"/>
</dbReference>
<feature type="domain" description="HTH lacI-type" evidence="4">
    <location>
        <begin position="5"/>
        <end position="59"/>
    </location>
</feature>
<organism evidence="5 6">
    <name type="scientific">Isoptericola cucumis</name>
    <dbReference type="NCBI Taxonomy" id="1776856"/>
    <lineage>
        <taxon>Bacteria</taxon>
        <taxon>Bacillati</taxon>
        <taxon>Actinomycetota</taxon>
        <taxon>Actinomycetes</taxon>
        <taxon>Micrococcales</taxon>
        <taxon>Promicromonosporaceae</taxon>
        <taxon>Isoptericola</taxon>
    </lineage>
</organism>
<sequence length="342" mass="36487">MGGVVKMSDVAHEAGVSKMTVSNVINGRPGASEETRARVLAAVARLGYQVNATARRLRAGRSGAIGLLVPHLDGPYYAHLAARLDTLARARGHHVIIERTGASRDGEIAAISPERVRPYDGLVFSPVQLDTAEVSGAGIEVPVVLLGERRLAGPFDHVMMDNIGGAVLATTHLIERGSRRIALVGGRPDEGVDSMATLRTRGYRQAHAAAGVPVNERLVVDADSFTTRDGYEAVTRLHQAGVGFDGVFVLTDAAAMGVLRALADLGLRVPDDVQVVGFDNDDEGDYLVPRLTTVDPDNDSMAERIMELLLRRVDEGAPRVGDAVEVVTSARIVVRESTRPRT</sequence>
<dbReference type="Gene3D" id="3.40.50.2300">
    <property type="match status" value="2"/>
</dbReference>
<evidence type="ECO:0000256" key="1">
    <source>
        <dbReference type="ARBA" id="ARBA00023015"/>
    </source>
</evidence>
<protein>
    <submittedName>
        <fullName evidence="5">LacI family transcriptional regulator</fullName>
    </submittedName>
</protein>